<dbReference type="AlphaFoldDB" id="A0A7W4I876"/>
<reference evidence="1 2" key="1">
    <citation type="submission" date="2020-04" db="EMBL/GenBank/DDBJ databases">
        <title>Description of novel Gluconacetobacter.</title>
        <authorList>
            <person name="Sombolestani A."/>
        </authorList>
    </citation>
    <scope>NUCLEOTIDE SEQUENCE [LARGE SCALE GENOMIC DNA]</scope>
    <source>
        <strain evidence="1 2">LMG 7603</strain>
    </source>
</reference>
<organism evidence="1 2">
    <name type="scientific">Gluconacetobacter diazotrophicus</name>
    <name type="common">Acetobacter diazotrophicus</name>
    <dbReference type="NCBI Taxonomy" id="33996"/>
    <lineage>
        <taxon>Bacteria</taxon>
        <taxon>Pseudomonadati</taxon>
        <taxon>Pseudomonadota</taxon>
        <taxon>Alphaproteobacteria</taxon>
        <taxon>Acetobacterales</taxon>
        <taxon>Acetobacteraceae</taxon>
        <taxon>Gluconacetobacter</taxon>
    </lineage>
</organism>
<sequence length="87" mass="9977">MTRFEHRELRRAARMLTDSKPVLVEALRNMPTICPPRVAKQSKADLERIVRGALWRDDLDPTRIAMQIALRDARRALLGPLMRGADT</sequence>
<dbReference type="RefSeq" id="WP_183116485.1">
    <property type="nucleotide sequence ID" value="NZ_JABEQG010000053.1"/>
</dbReference>
<name>A0A7W4I876_GLUDI</name>
<evidence type="ECO:0000313" key="2">
    <source>
        <dbReference type="Proteomes" id="UP000550787"/>
    </source>
</evidence>
<protein>
    <submittedName>
        <fullName evidence="1">Uncharacterized protein</fullName>
    </submittedName>
</protein>
<dbReference type="EMBL" id="JABEQG010000053">
    <property type="protein sequence ID" value="MBB2158014.1"/>
    <property type="molecule type" value="Genomic_DNA"/>
</dbReference>
<dbReference type="Proteomes" id="UP000550787">
    <property type="component" value="Unassembled WGS sequence"/>
</dbReference>
<gene>
    <name evidence="1" type="ORF">HLH33_17225</name>
</gene>
<evidence type="ECO:0000313" key="1">
    <source>
        <dbReference type="EMBL" id="MBB2158014.1"/>
    </source>
</evidence>
<accession>A0A7W4I876</accession>
<comment type="caution">
    <text evidence="1">The sequence shown here is derived from an EMBL/GenBank/DDBJ whole genome shotgun (WGS) entry which is preliminary data.</text>
</comment>
<proteinExistence type="predicted"/>